<accession>A0A1L7CDB2</accession>
<gene>
    <name evidence="3" type="ORF">CAQU_00615</name>
</gene>
<feature type="compositionally biased region" description="Polar residues" evidence="1">
    <location>
        <begin position="112"/>
        <end position="124"/>
    </location>
</feature>
<feature type="transmembrane region" description="Helical" evidence="2">
    <location>
        <begin position="35"/>
        <end position="58"/>
    </location>
</feature>
<protein>
    <submittedName>
        <fullName evidence="3">Membrane protein</fullName>
    </submittedName>
</protein>
<feature type="region of interest" description="Disordered" evidence="1">
    <location>
        <begin position="105"/>
        <end position="124"/>
    </location>
</feature>
<dbReference type="OrthoDB" id="3543412at2"/>
<evidence type="ECO:0000256" key="2">
    <source>
        <dbReference type="SAM" id="Phobius"/>
    </source>
</evidence>
<dbReference type="RefSeq" id="WP_075724328.1">
    <property type="nucleotide sequence ID" value="NZ_CP009245.1"/>
</dbReference>
<name>A0A1L7CDB2_9CORY</name>
<dbReference type="STRING" id="1431546.CAQU_00615"/>
<keyword evidence="4" id="KW-1185">Reference proteome</keyword>
<dbReference type="Pfam" id="PF04341">
    <property type="entry name" value="DUF485"/>
    <property type="match status" value="1"/>
</dbReference>
<sequence length="124" mass="13890">MTNPERAPHVPTPEEFLSVQQSDEFQHLRRTFRGFAFPMTVAFMGWYVFYIVTATFAVDFVSRPVYGAINVGMILGLAQFATAGLVTWAYVRFADNKLDPETATIRQEMEYPTTSTTASHAGSP</sequence>
<evidence type="ECO:0000256" key="1">
    <source>
        <dbReference type="SAM" id="MobiDB-lite"/>
    </source>
</evidence>
<feature type="transmembrane region" description="Helical" evidence="2">
    <location>
        <begin position="64"/>
        <end position="91"/>
    </location>
</feature>
<dbReference type="PANTHER" id="PTHR38441:SF1">
    <property type="entry name" value="MEMBRANE PROTEIN"/>
    <property type="match status" value="1"/>
</dbReference>
<dbReference type="KEGG" id="caqu:CAQU_00615"/>
<evidence type="ECO:0000313" key="3">
    <source>
        <dbReference type="EMBL" id="APT83835.1"/>
    </source>
</evidence>
<dbReference type="AlphaFoldDB" id="A0A1L7CDB2"/>
<dbReference type="EMBL" id="CP009245">
    <property type="protein sequence ID" value="APT83835.1"/>
    <property type="molecule type" value="Genomic_DNA"/>
</dbReference>
<reference evidence="3 4" key="1">
    <citation type="submission" date="2014-08" db="EMBL/GenBank/DDBJ databases">
        <title>Complete genome sequence of Corynebacterium aquilae S-613T(T) (=DSM 44791(T)), isolated from the choana of a healthy golden eagle.</title>
        <authorList>
            <person name="Ruckert C."/>
            <person name="Albersmeier A."/>
            <person name="Winkler A."/>
            <person name="Kalinowski J."/>
        </authorList>
    </citation>
    <scope>NUCLEOTIDE SEQUENCE [LARGE SCALE GENOMIC DNA]</scope>
    <source>
        <strain evidence="3 4">S-613</strain>
    </source>
</reference>
<keyword evidence="2" id="KW-0472">Membrane</keyword>
<keyword evidence="2" id="KW-0812">Transmembrane</keyword>
<evidence type="ECO:0000313" key="4">
    <source>
        <dbReference type="Proteomes" id="UP000185478"/>
    </source>
</evidence>
<keyword evidence="2" id="KW-1133">Transmembrane helix</keyword>
<proteinExistence type="predicted"/>
<dbReference type="PANTHER" id="PTHR38441">
    <property type="entry name" value="INTEGRAL MEMBRANE PROTEIN-RELATED"/>
    <property type="match status" value="1"/>
</dbReference>
<dbReference type="Proteomes" id="UP000185478">
    <property type="component" value="Chromosome"/>
</dbReference>
<dbReference type="InterPro" id="IPR007436">
    <property type="entry name" value="DUF485"/>
</dbReference>
<organism evidence="3 4">
    <name type="scientific">Corynebacterium aquilae DSM 44791</name>
    <dbReference type="NCBI Taxonomy" id="1431546"/>
    <lineage>
        <taxon>Bacteria</taxon>
        <taxon>Bacillati</taxon>
        <taxon>Actinomycetota</taxon>
        <taxon>Actinomycetes</taxon>
        <taxon>Mycobacteriales</taxon>
        <taxon>Corynebacteriaceae</taxon>
        <taxon>Corynebacterium</taxon>
    </lineage>
</organism>